<dbReference type="Pfam" id="PF00628">
    <property type="entry name" value="PHD"/>
    <property type="match status" value="1"/>
</dbReference>
<accession>A0A7J7N3L3</accession>
<dbReference type="Proteomes" id="UP000541444">
    <property type="component" value="Unassembled WGS sequence"/>
</dbReference>
<evidence type="ECO:0000313" key="11">
    <source>
        <dbReference type="Proteomes" id="UP000541444"/>
    </source>
</evidence>
<evidence type="ECO:0000256" key="3">
    <source>
        <dbReference type="ARBA" id="ARBA00022771"/>
    </source>
</evidence>
<dbReference type="InterPro" id="IPR018501">
    <property type="entry name" value="DDT_dom"/>
</dbReference>
<proteinExistence type="predicted"/>
<dbReference type="SMART" id="SM00249">
    <property type="entry name" value="PHD"/>
    <property type="match status" value="1"/>
</dbReference>
<evidence type="ECO:0000256" key="6">
    <source>
        <dbReference type="PROSITE-ProRule" id="PRU00146"/>
    </source>
</evidence>
<evidence type="ECO:0000256" key="1">
    <source>
        <dbReference type="ARBA" id="ARBA00004123"/>
    </source>
</evidence>
<evidence type="ECO:0000313" key="10">
    <source>
        <dbReference type="EMBL" id="KAF6161696.1"/>
    </source>
</evidence>
<keyword evidence="5" id="KW-0539">Nucleus</keyword>
<dbReference type="Pfam" id="PF02791">
    <property type="entry name" value="DDT"/>
    <property type="match status" value="1"/>
</dbReference>
<dbReference type="EMBL" id="JACGCM010001110">
    <property type="protein sequence ID" value="KAF6161696.1"/>
    <property type="molecule type" value="Genomic_DNA"/>
</dbReference>
<dbReference type="GO" id="GO:0005634">
    <property type="term" value="C:nucleus"/>
    <property type="evidence" value="ECO:0007669"/>
    <property type="project" value="UniProtKB-SubCell"/>
</dbReference>
<dbReference type="Gene3D" id="3.30.40.10">
    <property type="entry name" value="Zinc/RING finger domain, C3HC4 (zinc finger)"/>
    <property type="match status" value="1"/>
</dbReference>
<comment type="subcellular location">
    <subcellularLocation>
        <location evidence="1">Nucleus</location>
    </subcellularLocation>
</comment>
<dbReference type="GO" id="GO:0008270">
    <property type="term" value="F:zinc ion binding"/>
    <property type="evidence" value="ECO:0007669"/>
    <property type="project" value="UniProtKB-KW"/>
</dbReference>
<gene>
    <name evidence="10" type="ORF">GIB67_029140</name>
</gene>
<feature type="domain" description="DDT" evidence="9">
    <location>
        <begin position="394"/>
        <end position="454"/>
    </location>
</feature>
<dbReference type="InterPro" id="IPR056618">
    <property type="entry name" value="Chromo_PTM"/>
</dbReference>
<dbReference type="InterPro" id="IPR013083">
    <property type="entry name" value="Znf_RING/FYVE/PHD"/>
</dbReference>
<reference evidence="10 11" key="1">
    <citation type="journal article" date="2020" name="IScience">
        <title>Genome Sequencing of the Endangered Kingdonia uniflora (Circaeasteraceae, Ranunculales) Reveals Potential Mechanisms of Evolutionary Specialization.</title>
        <authorList>
            <person name="Sun Y."/>
            <person name="Deng T."/>
            <person name="Zhang A."/>
            <person name="Moore M.J."/>
            <person name="Landis J.B."/>
            <person name="Lin N."/>
            <person name="Zhang H."/>
            <person name="Zhang X."/>
            <person name="Huang J."/>
            <person name="Zhang X."/>
            <person name="Sun H."/>
            <person name="Wang H."/>
        </authorList>
    </citation>
    <scope>NUCLEOTIDE SEQUENCE [LARGE SCALE GENOMIC DNA]</scope>
    <source>
        <strain evidence="10">TB1705</strain>
        <tissue evidence="10">Leaf</tissue>
    </source>
</reference>
<evidence type="ECO:0000259" key="8">
    <source>
        <dbReference type="PROSITE" id="PS50016"/>
    </source>
</evidence>
<dbReference type="SMART" id="SM00571">
    <property type="entry name" value="DDT"/>
    <property type="match status" value="1"/>
</dbReference>
<dbReference type="SUPFAM" id="SSF57903">
    <property type="entry name" value="FYVE/PHD zinc finger"/>
    <property type="match status" value="1"/>
</dbReference>
<dbReference type="PANTHER" id="PTHR46508">
    <property type="entry name" value="PHD FINGER FAMILY PROTEIN"/>
    <property type="match status" value="1"/>
</dbReference>
<dbReference type="PROSITE" id="PS50827">
    <property type="entry name" value="DDT"/>
    <property type="match status" value="1"/>
</dbReference>
<dbReference type="PROSITE" id="PS50016">
    <property type="entry name" value="ZF_PHD_2"/>
    <property type="match status" value="1"/>
</dbReference>
<keyword evidence="11" id="KW-1185">Reference proteome</keyword>
<protein>
    <submittedName>
        <fullName evidence="10">Uncharacterized protein</fullName>
    </submittedName>
</protein>
<sequence length="1340" mass="149491">MMEFFEAASVLDDTIGDHSCERKPKKRRRVEPGNDSCRDDLVKGSCLIHEGGLETLDNEECGILKSDCSIRIEDNGFIGGLDLNESVPIGDCNNSGEGDVNLKGSDFVCGEEGVGRDNGVGGNSKEENECFGGLDLNSFLIDDGWKENVCLGDKPRESSVDESFKEVYSVKVEQNVRFDGFDLNSRPLDEEGNDFVGSAEEILKKEKSFDLNTVSNHEEINDFPMKDIVSDGDFREVDVNAAVIEGGTVGIGEHLTGDTYLSINERNQNEFKFFDGNSKQNKSGVSAFTCIKDCSSSANFHPEEVGYDVGGLESRAEKGKVSKKRRRVSGKSNPAKQPILRRSTRRASMSSTLDHMSNTEKFFALSLPDETDAVSNFPKKLEMPPSSKNLDINEIPILDLFSVYACLRSFSTSLFLSPFSLEAFVGALKFKFPNSLIDSIHVSILWTLNLHLESLSKEGSTRYASDCIRSLNWGLLNLVTWPVYVVGYLLFRGLGWKPGFDVRHLKLLNGAYYEQPPTLKLEILRRLCDDVIEAEAIQKELNRRTLASDFDTDVECKISEVVTKKKRKVNMDDGIGSCLTQDFVDETSDSNSDECCLCKMDGSLICCDGCPAAYHMRCVGVSEDLLPEGDWYCPECVINKRERLMKSSKSLRGAEILGIDPYGRIYFSTFGYLLVSDSCEPESTYHYYNRSDLSTVIEVLRSSGTSYAGILNVISMNWDFPVDLPLGKCLPGVQINNEYKELGGGVHVSTTSLPFVAIPPSEMIEIEDEAKSHKTSNITEDVGHKHCKISTFVSRNGSITIDQFVDGSCNFSSSGGFAETSSKAESLEEAHLLVGLCSQKPTESDVKLENNIGATVLSHTSTVLNSLIGTAAETQFDSGDYVNYYTFGQTAAFVVEELMNKSSKSIAEESKRSDQEIITVQVMAISKSTTKFCWLNTQTPDKDARNENCGWCFSCRTLDESGDCLFNMTNIKPSAEGLKSGVIGLRSKRNSENHLHSVIDHILFIEERISGLLSGPWHSPYYSKHWRKGALKSADAASLKCHLLTLESNLRRIALSAEWFKQVDSDVTLGSAFHIITSSVQMSSSKLRSSKKRARLPDSQSSSASKAAKASEIFWWRGGKLSRQLFNWKILPRSLASRGARQAGCRKIPGIFYPDNLEYARRSKYVAWRAAVEMSTNTEQLACQVRELDLNIRWDTLENMQVVSHLSKEARNIMRLFKKVTIRRKCVEGEIVKYLLDFGKRKTIPDIVNQNGVMLEVSASERKKYWLDEAHVPLHILKAYEEKKQIQRSNKSNAVVIDWGGGIIKRKPSKKRGLLHLLSKGQKSEFYQCGHCKKDVLVRY</sequence>
<keyword evidence="3 6" id="KW-0863">Zinc-finger</keyword>
<dbReference type="InterPro" id="IPR019787">
    <property type="entry name" value="Znf_PHD-finger"/>
</dbReference>
<dbReference type="PANTHER" id="PTHR46508:SF5">
    <property type="entry name" value="PHD-FINGER AND DNA BINDING DOMAIN-CONTAINING PROTEIN"/>
    <property type="match status" value="1"/>
</dbReference>
<evidence type="ECO:0000259" key="9">
    <source>
        <dbReference type="PROSITE" id="PS50827"/>
    </source>
</evidence>
<evidence type="ECO:0000256" key="4">
    <source>
        <dbReference type="ARBA" id="ARBA00022833"/>
    </source>
</evidence>
<comment type="caution">
    <text evidence="10">The sequence shown here is derived from an EMBL/GenBank/DDBJ whole genome shotgun (WGS) entry which is preliminary data.</text>
</comment>
<dbReference type="InterPro" id="IPR001965">
    <property type="entry name" value="Znf_PHD"/>
</dbReference>
<feature type="region of interest" description="Disordered" evidence="7">
    <location>
        <begin position="316"/>
        <end position="351"/>
    </location>
</feature>
<dbReference type="PROSITE" id="PS01359">
    <property type="entry name" value="ZF_PHD_1"/>
    <property type="match status" value="1"/>
</dbReference>
<keyword evidence="2" id="KW-0479">Metal-binding</keyword>
<dbReference type="Pfam" id="PF24294">
    <property type="entry name" value="Chromo_PTM"/>
    <property type="match status" value="1"/>
</dbReference>
<evidence type="ECO:0000256" key="7">
    <source>
        <dbReference type="SAM" id="MobiDB-lite"/>
    </source>
</evidence>
<evidence type="ECO:0000256" key="2">
    <source>
        <dbReference type="ARBA" id="ARBA00022723"/>
    </source>
</evidence>
<keyword evidence="4" id="KW-0862">Zinc</keyword>
<organism evidence="10 11">
    <name type="scientific">Kingdonia uniflora</name>
    <dbReference type="NCBI Taxonomy" id="39325"/>
    <lineage>
        <taxon>Eukaryota</taxon>
        <taxon>Viridiplantae</taxon>
        <taxon>Streptophyta</taxon>
        <taxon>Embryophyta</taxon>
        <taxon>Tracheophyta</taxon>
        <taxon>Spermatophyta</taxon>
        <taxon>Magnoliopsida</taxon>
        <taxon>Ranunculales</taxon>
        <taxon>Circaeasteraceae</taxon>
        <taxon>Kingdonia</taxon>
    </lineage>
</organism>
<evidence type="ECO:0000256" key="5">
    <source>
        <dbReference type="ARBA" id="ARBA00023242"/>
    </source>
</evidence>
<dbReference type="OrthoDB" id="784962at2759"/>
<dbReference type="InterPro" id="IPR019786">
    <property type="entry name" value="Zinc_finger_PHD-type_CS"/>
</dbReference>
<dbReference type="CDD" id="cd15532">
    <property type="entry name" value="PHD2_CHD_II"/>
    <property type="match status" value="1"/>
</dbReference>
<feature type="domain" description="PHD-type" evidence="8">
    <location>
        <begin position="592"/>
        <end position="639"/>
    </location>
</feature>
<dbReference type="InterPro" id="IPR011011">
    <property type="entry name" value="Znf_FYVE_PHD"/>
</dbReference>
<name>A0A7J7N3L3_9MAGN</name>